<dbReference type="InterPro" id="IPR051539">
    <property type="entry name" value="T4SS-coupling_protein"/>
</dbReference>
<evidence type="ECO:0000313" key="8">
    <source>
        <dbReference type="Proteomes" id="UP000320948"/>
    </source>
</evidence>
<feature type="domain" description="TraD/TraG TraM recognition site" evidence="6">
    <location>
        <begin position="277"/>
        <end position="365"/>
    </location>
</feature>
<proteinExistence type="predicted"/>
<keyword evidence="5" id="KW-0472">Membrane</keyword>
<dbReference type="Pfam" id="PF12696">
    <property type="entry name" value="TraG-D_C"/>
    <property type="match status" value="1"/>
</dbReference>
<evidence type="ECO:0000256" key="4">
    <source>
        <dbReference type="ARBA" id="ARBA00022989"/>
    </source>
</evidence>
<comment type="caution">
    <text evidence="7">The sequence shown here is derived from an EMBL/GenBank/DDBJ whole genome shotgun (WGS) entry which is preliminary data.</text>
</comment>
<dbReference type="PANTHER" id="PTHR37937:SF1">
    <property type="entry name" value="CONJUGATIVE TRANSFER: DNA TRANSPORT"/>
    <property type="match status" value="1"/>
</dbReference>
<organism evidence="7 8">
    <name type="scientific">Blastochloris viridis</name>
    <name type="common">Rhodopseudomonas viridis</name>
    <dbReference type="NCBI Taxonomy" id="1079"/>
    <lineage>
        <taxon>Bacteria</taxon>
        <taxon>Pseudomonadati</taxon>
        <taxon>Pseudomonadota</taxon>
        <taxon>Alphaproteobacteria</taxon>
        <taxon>Hyphomicrobiales</taxon>
        <taxon>Blastochloridaceae</taxon>
        <taxon>Blastochloris</taxon>
    </lineage>
</organism>
<name>A0A6N4RCW7_BLAVI</name>
<dbReference type="SUPFAM" id="SSF52540">
    <property type="entry name" value="P-loop containing nucleoside triphosphate hydrolases"/>
    <property type="match status" value="1"/>
</dbReference>
<protein>
    <recommendedName>
        <fullName evidence="6">TraD/TraG TraM recognition site domain-containing protein</fullName>
    </recommendedName>
</protein>
<evidence type="ECO:0000256" key="1">
    <source>
        <dbReference type="ARBA" id="ARBA00004651"/>
    </source>
</evidence>
<reference evidence="7 8" key="1">
    <citation type="journal article" date="2017" name="Nat. Commun.">
        <title>In situ click chemistry generation of cyclooxygenase-2 inhibitors.</title>
        <authorList>
            <person name="Bhardwaj A."/>
            <person name="Kaur J."/>
            <person name="Wuest M."/>
            <person name="Wuest F."/>
        </authorList>
    </citation>
    <scope>NUCLEOTIDE SEQUENCE [LARGE SCALE GENOMIC DNA]</scope>
    <source>
        <strain evidence="7">S2_018_000_R2_106</strain>
    </source>
</reference>
<evidence type="ECO:0000313" key="7">
    <source>
        <dbReference type="EMBL" id="TKW60920.1"/>
    </source>
</evidence>
<dbReference type="GO" id="GO:0005886">
    <property type="term" value="C:plasma membrane"/>
    <property type="evidence" value="ECO:0007669"/>
    <property type="project" value="UniProtKB-SubCell"/>
</dbReference>
<keyword evidence="2" id="KW-1003">Cell membrane</keyword>
<dbReference type="Gene3D" id="3.40.50.300">
    <property type="entry name" value="P-loop containing nucleotide triphosphate hydrolases"/>
    <property type="match status" value="2"/>
</dbReference>
<evidence type="ECO:0000256" key="5">
    <source>
        <dbReference type="ARBA" id="ARBA00023136"/>
    </source>
</evidence>
<keyword evidence="3" id="KW-0812">Transmembrane</keyword>
<gene>
    <name evidence="7" type="ORF">DI628_08525</name>
</gene>
<dbReference type="Proteomes" id="UP000320948">
    <property type="component" value="Unassembled WGS sequence"/>
</dbReference>
<keyword evidence="4" id="KW-1133">Transmembrane helix</keyword>
<comment type="subcellular location">
    <subcellularLocation>
        <location evidence="1">Cell membrane</location>
        <topology evidence="1">Multi-pass membrane protein</topology>
    </subcellularLocation>
</comment>
<dbReference type="InterPro" id="IPR032689">
    <property type="entry name" value="TraG-D_C"/>
</dbReference>
<sequence length="470" mass="51806">MSQDLFLPSDLLSRHCLGIAATGGGKSNFLNLILKQQMMRGGGVIHVDGKNNKDAIREFLTLAEQHNRWQDVRIINIDEASLSNTYNPLLRGDAEELTTRIMLLIGSGGDSFFRSQASKGLGAISGLVKRMGVPFSFADLSVLMGSEGALRYLLREAPKDTREYTDFKMFFDQLLEADRRTGAMIVSEKKLQHTFGDMLGRLAAYTRGQARDVVNSYNPEVDLLQAIKENLLVYVALPMLSKAEVATDFAKIFLSDLRTAVGQLQNVPPEQRPNPTFLCLMDEFSSYAMPTLAPLFEQARSANICLFPFIQTVSSLSDKERGLSPDFAQKIIGNTWNKISFVLKDPESCEQMSKIAGQALKEFVSKSVGENIGFASGTQDASMLYTANRGRSVSTSTRVEYDAVARPEDFSNLKVGEGIYMGPSGVMKIRVPLVKLAKNGEDIVFPRFRMTPVPGLAVAEKYHMFSATGG</sequence>
<evidence type="ECO:0000259" key="6">
    <source>
        <dbReference type="Pfam" id="PF12696"/>
    </source>
</evidence>
<dbReference type="InterPro" id="IPR027417">
    <property type="entry name" value="P-loop_NTPase"/>
</dbReference>
<accession>A0A6N4RCW7</accession>
<dbReference type="AlphaFoldDB" id="A0A6N4RCW7"/>
<dbReference type="PANTHER" id="PTHR37937">
    <property type="entry name" value="CONJUGATIVE TRANSFER: DNA TRANSPORT"/>
    <property type="match status" value="1"/>
</dbReference>
<dbReference type="EMBL" id="VAFM01000002">
    <property type="protein sequence ID" value="TKW60920.1"/>
    <property type="molecule type" value="Genomic_DNA"/>
</dbReference>
<evidence type="ECO:0000256" key="2">
    <source>
        <dbReference type="ARBA" id="ARBA00022475"/>
    </source>
</evidence>
<evidence type="ECO:0000256" key="3">
    <source>
        <dbReference type="ARBA" id="ARBA00022692"/>
    </source>
</evidence>
<dbReference type="CDD" id="cd01127">
    <property type="entry name" value="TrwB_TraG_TraD_VirD4"/>
    <property type="match status" value="1"/>
</dbReference>